<dbReference type="GeneID" id="73330019"/>
<keyword evidence="3" id="KW-1185">Reference proteome</keyword>
<dbReference type="AlphaFoldDB" id="A0AA37UJY0"/>
<evidence type="ECO:0000256" key="1">
    <source>
        <dbReference type="SAM" id="Phobius"/>
    </source>
</evidence>
<keyword evidence="1" id="KW-0812">Transmembrane</keyword>
<name>A0AA37UJY0_9PEZI</name>
<sequence>MVDGNAIAYNVAAFISTLFLLEFGANKSVDHTAIVARRTGVPDTIIALLTAGAGWEEVTLRPK</sequence>
<feature type="transmembrane region" description="Helical" evidence="1">
    <location>
        <begin position="6"/>
        <end position="25"/>
    </location>
</feature>
<protein>
    <submittedName>
        <fullName evidence="2">Uncharacterized protein</fullName>
    </submittedName>
</protein>
<keyword evidence="1" id="KW-0472">Membrane</keyword>
<gene>
    <name evidence="2" type="ORF">ColSpa_09217</name>
</gene>
<comment type="caution">
    <text evidence="2">The sequence shown here is derived from an EMBL/GenBank/DDBJ whole genome shotgun (WGS) entry which is preliminary data.</text>
</comment>
<organism evidence="2 3">
    <name type="scientific">Colletotrichum spaethianum</name>
    <dbReference type="NCBI Taxonomy" id="700344"/>
    <lineage>
        <taxon>Eukaryota</taxon>
        <taxon>Fungi</taxon>
        <taxon>Dikarya</taxon>
        <taxon>Ascomycota</taxon>
        <taxon>Pezizomycotina</taxon>
        <taxon>Sordariomycetes</taxon>
        <taxon>Hypocreomycetidae</taxon>
        <taxon>Glomerellales</taxon>
        <taxon>Glomerellaceae</taxon>
        <taxon>Colletotrichum</taxon>
        <taxon>Colletotrichum spaethianum species complex</taxon>
    </lineage>
</organism>
<keyword evidence="1" id="KW-1133">Transmembrane helix</keyword>
<accession>A0AA37UJY0</accession>
<evidence type="ECO:0000313" key="2">
    <source>
        <dbReference type="EMBL" id="GKT49036.1"/>
    </source>
</evidence>
<proteinExistence type="predicted"/>
<reference evidence="2 3" key="1">
    <citation type="submission" date="2022-03" db="EMBL/GenBank/DDBJ databases">
        <title>Genome data of Colletotrichum spp.</title>
        <authorList>
            <person name="Utami Y.D."/>
            <person name="Hiruma K."/>
        </authorList>
    </citation>
    <scope>NUCLEOTIDE SEQUENCE [LARGE SCALE GENOMIC DNA]</scope>
    <source>
        <strain evidence="2 3">MAFF 239500</strain>
    </source>
</reference>
<dbReference type="Proteomes" id="UP001055115">
    <property type="component" value="Unassembled WGS sequence"/>
</dbReference>
<evidence type="ECO:0000313" key="3">
    <source>
        <dbReference type="Proteomes" id="UP001055115"/>
    </source>
</evidence>
<dbReference type="RefSeq" id="XP_049131386.1">
    <property type="nucleotide sequence ID" value="XM_049275429.1"/>
</dbReference>
<dbReference type="EMBL" id="BQXU01000027">
    <property type="protein sequence ID" value="GKT49036.1"/>
    <property type="molecule type" value="Genomic_DNA"/>
</dbReference>